<dbReference type="EMBL" id="BLXT01004186">
    <property type="protein sequence ID" value="GFO10532.1"/>
    <property type="molecule type" value="Genomic_DNA"/>
</dbReference>
<comment type="caution">
    <text evidence="2">The sequence shown here is derived from an EMBL/GenBank/DDBJ whole genome shotgun (WGS) entry which is preliminary data.</text>
</comment>
<accession>A0AAV4AUB7</accession>
<dbReference type="AlphaFoldDB" id="A0AAV4AUB7"/>
<protein>
    <submittedName>
        <fullName evidence="2">Uncharacterized protein</fullName>
    </submittedName>
</protein>
<name>A0AAV4AUB7_9GAST</name>
<evidence type="ECO:0000313" key="3">
    <source>
        <dbReference type="Proteomes" id="UP000735302"/>
    </source>
</evidence>
<organism evidence="2 3">
    <name type="scientific">Plakobranchus ocellatus</name>
    <dbReference type="NCBI Taxonomy" id="259542"/>
    <lineage>
        <taxon>Eukaryota</taxon>
        <taxon>Metazoa</taxon>
        <taxon>Spiralia</taxon>
        <taxon>Lophotrochozoa</taxon>
        <taxon>Mollusca</taxon>
        <taxon>Gastropoda</taxon>
        <taxon>Heterobranchia</taxon>
        <taxon>Euthyneura</taxon>
        <taxon>Panpulmonata</taxon>
        <taxon>Sacoglossa</taxon>
        <taxon>Placobranchoidea</taxon>
        <taxon>Plakobranchidae</taxon>
        <taxon>Plakobranchus</taxon>
    </lineage>
</organism>
<feature type="region of interest" description="Disordered" evidence="1">
    <location>
        <begin position="41"/>
        <end position="79"/>
    </location>
</feature>
<evidence type="ECO:0000313" key="2">
    <source>
        <dbReference type="EMBL" id="GFO10532.1"/>
    </source>
</evidence>
<sequence>MFILRQNTSATMPVISVFCKQLAKYTVISAFQVTRQDVVKEVGREKEQEDSGNNDNHDESEEKEKKEKGKEDFIQKPIA</sequence>
<dbReference type="Proteomes" id="UP000735302">
    <property type="component" value="Unassembled WGS sequence"/>
</dbReference>
<reference evidence="2 3" key="1">
    <citation type="journal article" date="2021" name="Elife">
        <title>Chloroplast acquisition without the gene transfer in kleptoplastic sea slugs, Plakobranchus ocellatus.</title>
        <authorList>
            <person name="Maeda T."/>
            <person name="Takahashi S."/>
            <person name="Yoshida T."/>
            <person name="Shimamura S."/>
            <person name="Takaki Y."/>
            <person name="Nagai Y."/>
            <person name="Toyoda A."/>
            <person name="Suzuki Y."/>
            <person name="Arimoto A."/>
            <person name="Ishii H."/>
            <person name="Satoh N."/>
            <person name="Nishiyama T."/>
            <person name="Hasebe M."/>
            <person name="Maruyama T."/>
            <person name="Minagawa J."/>
            <person name="Obokata J."/>
            <person name="Shigenobu S."/>
        </authorList>
    </citation>
    <scope>NUCLEOTIDE SEQUENCE [LARGE SCALE GENOMIC DNA]</scope>
</reference>
<evidence type="ECO:0000256" key="1">
    <source>
        <dbReference type="SAM" id="MobiDB-lite"/>
    </source>
</evidence>
<gene>
    <name evidence="2" type="ORF">PoB_003703700</name>
</gene>
<proteinExistence type="predicted"/>
<keyword evidence="3" id="KW-1185">Reference proteome</keyword>